<evidence type="ECO:0000256" key="1">
    <source>
        <dbReference type="SAM" id="MobiDB-lite"/>
    </source>
</evidence>
<dbReference type="Pfam" id="PF11662">
    <property type="entry name" value="DUF3263"/>
    <property type="match status" value="1"/>
</dbReference>
<organism evidence="2 3">
    <name type="scientific">Wenjunlia vitaminophila</name>
    <name type="common">Streptomyces vitaminophilus</name>
    <dbReference type="NCBI Taxonomy" id="76728"/>
    <lineage>
        <taxon>Bacteria</taxon>
        <taxon>Bacillati</taxon>
        <taxon>Actinomycetota</taxon>
        <taxon>Actinomycetes</taxon>
        <taxon>Kitasatosporales</taxon>
        <taxon>Streptomycetaceae</taxon>
        <taxon>Wenjunlia</taxon>
    </lineage>
</organism>
<gene>
    <name evidence="2" type="ORF">AQ490_02930</name>
</gene>
<dbReference type="STRING" id="76728.AQ490_02930"/>
<feature type="compositionally biased region" description="Basic and acidic residues" evidence="1">
    <location>
        <begin position="1"/>
        <end position="19"/>
    </location>
</feature>
<evidence type="ECO:0000313" key="3">
    <source>
        <dbReference type="Proteomes" id="UP000050867"/>
    </source>
</evidence>
<evidence type="ECO:0008006" key="4">
    <source>
        <dbReference type="Google" id="ProtNLM"/>
    </source>
</evidence>
<accession>A0A0T6LYN2</accession>
<dbReference type="InterPro" id="IPR021678">
    <property type="entry name" value="DUF3263"/>
</dbReference>
<name>A0A0T6LYN2_WENVI</name>
<reference evidence="2 3" key="1">
    <citation type="submission" date="2015-10" db="EMBL/GenBank/DDBJ databases">
        <title>Draft genome sequence of pyrrolomycin-producing Streptomyces vitaminophilus.</title>
        <authorList>
            <person name="Graham D.E."/>
            <person name="Mahan K.M."/>
            <person name="Klingeman D.M."/>
            <person name="Hettich R.L."/>
            <person name="Parry R.J."/>
        </authorList>
    </citation>
    <scope>NUCLEOTIDE SEQUENCE [LARGE SCALE GENOMIC DNA]</scope>
    <source>
        <strain evidence="2 3">ATCC 31673</strain>
    </source>
</reference>
<dbReference type="Proteomes" id="UP000050867">
    <property type="component" value="Unassembled WGS sequence"/>
</dbReference>
<dbReference type="AlphaFoldDB" id="A0A0T6LYN2"/>
<dbReference type="EMBL" id="LLZU01000002">
    <property type="protein sequence ID" value="KRV51204.1"/>
    <property type="molecule type" value="Genomic_DNA"/>
</dbReference>
<dbReference type="eggNOG" id="ENOG5032SVJ">
    <property type="taxonomic scope" value="Bacteria"/>
</dbReference>
<feature type="region of interest" description="Disordered" evidence="1">
    <location>
        <begin position="1"/>
        <end position="26"/>
    </location>
</feature>
<evidence type="ECO:0000313" key="2">
    <source>
        <dbReference type="EMBL" id="KRV51204.1"/>
    </source>
</evidence>
<protein>
    <recommendedName>
        <fullName evidence="4">DUF3263 domain-containing protein</fullName>
    </recommendedName>
</protein>
<sequence>MESETEQKEQAEGAAEEHVPAGASELSDRDRAVLAFARRTWHLSGAKERAIREQLELSPTRYYQVLNTLIDRPEALAHDPVTVNRLRRMRQARRSRR</sequence>
<comment type="caution">
    <text evidence="2">The sequence shown here is derived from an EMBL/GenBank/DDBJ whole genome shotgun (WGS) entry which is preliminary data.</text>
</comment>
<proteinExistence type="predicted"/>
<keyword evidence="3" id="KW-1185">Reference proteome</keyword>